<feature type="domain" description="Cadherin" evidence="8">
    <location>
        <begin position="6"/>
        <end position="65"/>
    </location>
</feature>
<protein>
    <submittedName>
        <fullName evidence="9">Cadherin repeat domain-containing protein</fullName>
    </submittedName>
</protein>
<sequence>MDRDLFTIDTSTGALSFKNAPDYEDPQDFDRDNIYNVVVEVSDGEAFARQNVTVTVDNINEAPQILTSQTISLIENRNVVADISGVDLENDQVTYAITGGNDGLLFKINSNTGALEFVDAPDYENPADSNGDNVYEVEVSASDSNGAISTRLLSVTIIDTNEKPVISVDDDIYMKENRLDITTIMAYDGDGDILSYSISGSDANLFSINSDGQLSFVSEPDYENPRDADLDNVYNITVSVSDGVSVISKNLNINITDESEPLVFANDSSVRPC</sequence>
<organism evidence="9 10">
    <name type="scientific">Altericroceibacterium spongiae</name>
    <dbReference type="NCBI Taxonomy" id="2320269"/>
    <lineage>
        <taxon>Bacteria</taxon>
        <taxon>Pseudomonadati</taxon>
        <taxon>Pseudomonadota</taxon>
        <taxon>Alphaproteobacteria</taxon>
        <taxon>Sphingomonadales</taxon>
        <taxon>Erythrobacteraceae</taxon>
        <taxon>Altericroceibacterium</taxon>
    </lineage>
</organism>
<dbReference type="GO" id="GO:0005911">
    <property type="term" value="C:cell-cell junction"/>
    <property type="evidence" value="ECO:0007669"/>
    <property type="project" value="TreeGrafter"/>
</dbReference>
<dbReference type="PANTHER" id="PTHR24025">
    <property type="entry name" value="DESMOGLEIN FAMILY MEMBER"/>
    <property type="match status" value="1"/>
</dbReference>
<keyword evidence="3" id="KW-0677">Repeat</keyword>
<dbReference type="CDD" id="cd11304">
    <property type="entry name" value="Cadherin_repeat"/>
    <property type="match status" value="3"/>
</dbReference>
<reference evidence="9 10" key="1">
    <citation type="submission" date="2018-09" db="EMBL/GenBank/DDBJ databases">
        <title>Altererythrobacter spongiae sp. nov., isolated from a marine sponge.</title>
        <authorList>
            <person name="Zhuang L."/>
            <person name="Luo L."/>
        </authorList>
    </citation>
    <scope>NUCLEOTIDE SEQUENCE [LARGE SCALE GENOMIC DNA]</scope>
    <source>
        <strain evidence="9 10">HN-Y73</strain>
    </source>
</reference>
<dbReference type="InterPro" id="IPR050971">
    <property type="entry name" value="Cadherin-domain_protein"/>
</dbReference>
<evidence type="ECO:0000256" key="2">
    <source>
        <dbReference type="ARBA" id="ARBA00022692"/>
    </source>
</evidence>
<evidence type="ECO:0000313" key="9">
    <source>
        <dbReference type="EMBL" id="RKF20968.1"/>
    </source>
</evidence>
<evidence type="ECO:0000256" key="1">
    <source>
        <dbReference type="ARBA" id="ARBA00004370"/>
    </source>
</evidence>
<evidence type="ECO:0000256" key="5">
    <source>
        <dbReference type="ARBA" id="ARBA00022889"/>
    </source>
</evidence>
<dbReference type="GO" id="GO:0016020">
    <property type="term" value="C:membrane"/>
    <property type="evidence" value="ECO:0007669"/>
    <property type="project" value="UniProtKB-SubCell"/>
</dbReference>
<dbReference type="Gene3D" id="2.60.40.60">
    <property type="entry name" value="Cadherins"/>
    <property type="match status" value="3"/>
</dbReference>
<keyword evidence="10" id="KW-1185">Reference proteome</keyword>
<feature type="domain" description="Cadherin" evidence="8">
    <location>
        <begin position="181"/>
        <end position="263"/>
    </location>
</feature>
<evidence type="ECO:0000256" key="7">
    <source>
        <dbReference type="ARBA" id="ARBA00023136"/>
    </source>
</evidence>
<keyword evidence="2" id="KW-0812">Transmembrane</keyword>
<dbReference type="Pfam" id="PF00028">
    <property type="entry name" value="Cadherin"/>
    <property type="match status" value="1"/>
</dbReference>
<dbReference type="InterPro" id="IPR015919">
    <property type="entry name" value="Cadherin-like_sf"/>
</dbReference>
<keyword evidence="5" id="KW-0130">Cell adhesion</keyword>
<dbReference type="EMBL" id="RAPF01000004">
    <property type="protein sequence ID" value="RKF20968.1"/>
    <property type="molecule type" value="Genomic_DNA"/>
</dbReference>
<keyword evidence="4" id="KW-0106">Calcium</keyword>
<evidence type="ECO:0000256" key="6">
    <source>
        <dbReference type="ARBA" id="ARBA00022989"/>
    </source>
</evidence>
<accession>A0A420EJY0</accession>
<dbReference type="InterPro" id="IPR002126">
    <property type="entry name" value="Cadherin-like_dom"/>
</dbReference>
<keyword evidence="6" id="KW-1133">Transmembrane helix</keyword>
<feature type="domain" description="Cadherin" evidence="8">
    <location>
        <begin position="80"/>
        <end position="166"/>
    </location>
</feature>
<dbReference type="Proteomes" id="UP000284395">
    <property type="component" value="Unassembled WGS sequence"/>
</dbReference>
<dbReference type="Pfam" id="PF17963">
    <property type="entry name" value="Big_9"/>
    <property type="match status" value="1"/>
</dbReference>
<dbReference type="GO" id="GO:0007156">
    <property type="term" value="P:homophilic cell adhesion via plasma membrane adhesion molecules"/>
    <property type="evidence" value="ECO:0007669"/>
    <property type="project" value="InterPro"/>
</dbReference>
<dbReference type="SMART" id="SM00112">
    <property type="entry name" value="CA"/>
    <property type="match status" value="2"/>
</dbReference>
<evidence type="ECO:0000313" key="10">
    <source>
        <dbReference type="Proteomes" id="UP000284395"/>
    </source>
</evidence>
<evidence type="ECO:0000256" key="4">
    <source>
        <dbReference type="ARBA" id="ARBA00022837"/>
    </source>
</evidence>
<comment type="caution">
    <text evidence="9">The sequence shown here is derived from an EMBL/GenBank/DDBJ whole genome shotgun (WGS) entry which is preliminary data.</text>
</comment>
<dbReference type="PROSITE" id="PS50268">
    <property type="entry name" value="CADHERIN_2"/>
    <property type="match status" value="3"/>
</dbReference>
<dbReference type="SUPFAM" id="SSF49313">
    <property type="entry name" value="Cadherin-like"/>
    <property type="match status" value="3"/>
</dbReference>
<evidence type="ECO:0000256" key="3">
    <source>
        <dbReference type="ARBA" id="ARBA00022737"/>
    </source>
</evidence>
<keyword evidence="7" id="KW-0472">Membrane</keyword>
<comment type="subcellular location">
    <subcellularLocation>
        <location evidence="1">Membrane</location>
    </subcellularLocation>
</comment>
<name>A0A420EJY0_9SPHN</name>
<evidence type="ECO:0000259" key="8">
    <source>
        <dbReference type="PROSITE" id="PS50268"/>
    </source>
</evidence>
<proteinExistence type="predicted"/>
<gene>
    <name evidence="9" type="ORF">D6851_08405</name>
</gene>
<dbReference type="PANTHER" id="PTHR24025:SF31">
    <property type="entry name" value="NEURAL-CADHERIN"/>
    <property type="match status" value="1"/>
</dbReference>
<dbReference type="GO" id="GO:0005509">
    <property type="term" value="F:calcium ion binding"/>
    <property type="evidence" value="ECO:0007669"/>
    <property type="project" value="InterPro"/>
</dbReference>
<dbReference type="AlphaFoldDB" id="A0A420EJY0"/>